<feature type="chain" id="PRO_5004030685" evidence="12">
    <location>
        <begin position="29"/>
        <end position="671"/>
    </location>
</feature>
<dbReference type="Proteomes" id="UP000011744">
    <property type="component" value="Unassembled WGS sequence"/>
</dbReference>
<evidence type="ECO:0000259" key="13">
    <source>
        <dbReference type="Pfam" id="PF00593"/>
    </source>
</evidence>
<keyword evidence="3 10" id="KW-1134">Transmembrane beta strand</keyword>
<evidence type="ECO:0000256" key="10">
    <source>
        <dbReference type="PROSITE-ProRule" id="PRU01360"/>
    </source>
</evidence>
<evidence type="ECO:0000256" key="7">
    <source>
        <dbReference type="ARBA" id="ARBA00023136"/>
    </source>
</evidence>
<evidence type="ECO:0000256" key="12">
    <source>
        <dbReference type="SAM" id="SignalP"/>
    </source>
</evidence>
<feature type="domain" description="TonB-dependent receptor-like beta-barrel" evidence="13">
    <location>
        <begin position="253"/>
        <end position="636"/>
    </location>
</feature>
<dbReference type="GO" id="GO:0009279">
    <property type="term" value="C:cell outer membrane"/>
    <property type="evidence" value="ECO:0007669"/>
    <property type="project" value="UniProtKB-SubCell"/>
</dbReference>
<dbReference type="GO" id="GO:0015344">
    <property type="term" value="F:siderophore uptake transmembrane transporter activity"/>
    <property type="evidence" value="ECO:0007669"/>
    <property type="project" value="TreeGrafter"/>
</dbReference>
<dbReference type="EMBL" id="AONQ01000004">
    <property type="protein sequence ID" value="EME71543.1"/>
    <property type="molecule type" value="Genomic_DNA"/>
</dbReference>
<evidence type="ECO:0000313" key="15">
    <source>
        <dbReference type="EMBL" id="EME71543.1"/>
    </source>
</evidence>
<dbReference type="AlphaFoldDB" id="M3AFC4"/>
<organism evidence="15 16">
    <name type="scientific">Paramagnetospirillum caucaseum</name>
    <dbReference type="NCBI Taxonomy" id="1244869"/>
    <lineage>
        <taxon>Bacteria</taxon>
        <taxon>Pseudomonadati</taxon>
        <taxon>Pseudomonadota</taxon>
        <taxon>Alphaproteobacteria</taxon>
        <taxon>Rhodospirillales</taxon>
        <taxon>Magnetospirillaceae</taxon>
        <taxon>Paramagnetospirillum</taxon>
    </lineage>
</organism>
<dbReference type="SUPFAM" id="SSF56935">
    <property type="entry name" value="Porins"/>
    <property type="match status" value="1"/>
</dbReference>
<evidence type="ECO:0000256" key="5">
    <source>
        <dbReference type="ARBA" id="ARBA00022729"/>
    </source>
</evidence>
<evidence type="ECO:0000256" key="8">
    <source>
        <dbReference type="ARBA" id="ARBA00023170"/>
    </source>
</evidence>
<name>M3AFC4_9PROT</name>
<feature type="domain" description="TonB-dependent receptor plug" evidence="14">
    <location>
        <begin position="55"/>
        <end position="165"/>
    </location>
</feature>
<evidence type="ECO:0000256" key="11">
    <source>
        <dbReference type="RuleBase" id="RU003357"/>
    </source>
</evidence>
<keyword evidence="2 10" id="KW-0813">Transport</keyword>
<evidence type="ECO:0000313" key="16">
    <source>
        <dbReference type="Proteomes" id="UP000011744"/>
    </source>
</evidence>
<keyword evidence="4 10" id="KW-0812">Transmembrane</keyword>
<reference evidence="15 16" key="1">
    <citation type="journal article" date="2014" name="Genome Announc.">
        <title>Draft Genome Sequence of Magnetospirillum sp. Strain SO-1, a Freshwater Magnetotactic Bacterium Isolated from the Ol'khovka River, Russia.</title>
        <authorList>
            <person name="Grouzdev D.S."/>
            <person name="Dziuba M.V."/>
            <person name="Sukhacheva M.S."/>
            <person name="Mardanov A.V."/>
            <person name="Beletskiy A.V."/>
            <person name="Kuznetsov B.B."/>
            <person name="Skryabin K.G."/>
        </authorList>
    </citation>
    <scope>NUCLEOTIDE SEQUENCE [LARGE SCALE GENOMIC DNA]</scope>
    <source>
        <strain evidence="15 16">SO-1</strain>
    </source>
</reference>
<dbReference type="PATRIC" id="fig|1244869.3.peg.547"/>
<dbReference type="STRING" id="1244869.H261_02741"/>
<comment type="similarity">
    <text evidence="10 11">Belongs to the TonB-dependent receptor family.</text>
</comment>
<sequence length="671" mass="71791">MVTMNGLDRRAMALAVMGLLAPVAGALAEEEVVDTVVVSDTAGRSAKSAVSSSPEALPASVTVMTAEEIGRRPVSHYTDLFRPVAGMAIGRFQPGGLAVGIAMRGYSSGNHGRELARVVDGMPLSTVGNIGSADLNWIMPEMIERVEVIRGPFSAEYGEDALGGAIAMISRRAGATPMLALSGGSSATKRGMASYSRAGAVLPGGLVPYVAAEAFQTEGWHDNSAYLRRNGFAKLSKDLDGGILSVRLQASDGDWGAPNYFPIAAYRNGTVSERAAVSPSDGGLSGLRMAVLNWMPANADQGWTANAYAYNNEFVRYATTYATGQQVRTADRRNVGGATVKRSWSGEVAGLPGLLLVGGDLRHDDASTARSNTTARNFQSWVYDVDYGRTLLAGFTQGQVKPLRWVKLTLGGRYDQAWFDVDDKRVSAASGEQETGAFSPKAGITVTPLPGLDLFFNHGRGFRMPNVPDELRTNLAMKAQKLTSQEAGLQVELPLDATLRGTVWHTTQDSEIRSVGGIYQNLGASQRDGIDLEARIHLVKDRDDLLGLHASATRVVARLLDRAPSTKVTDVPDYIVNVGAEGRHAFDDGDYLAGSLNIQVNGRKYASDTASLRTKPYEVVQSRLEYGFASGLSVFADGTWVLGDRYAELASATIIVQPEFTAMTGIVYRFQ</sequence>
<evidence type="ECO:0000256" key="3">
    <source>
        <dbReference type="ARBA" id="ARBA00022452"/>
    </source>
</evidence>
<feature type="signal peptide" evidence="12">
    <location>
        <begin position="1"/>
        <end position="28"/>
    </location>
</feature>
<protein>
    <submittedName>
        <fullName evidence="15">TonB-dependent receptor plug</fullName>
    </submittedName>
</protein>
<keyword evidence="16" id="KW-1185">Reference proteome</keyword>
<evidence type="ECO:0000256" key="9">
    <source>
        <dbReference type="ARBA" id="ARBA00023237"/>
    </source>
</evidence>
<dbReference type="PROSITE" id="PS52016">
    <property type="entry name" value="TONB_DEPENDENT_REC_3"/>
    <property type="match status" value="1"/>
</dbReference>
<dbReference type="Pfam" id="PF07715">
    <property type="entry name" value="Plug"/>
    <property type="match status" value="1"/>
</dbReference>
<dbReference type="InterPro" id="IPR000531">
    <property type="entry name" value="Beta-barrel_TonB"/>
</dbReference>
<keyword evidence="5 12" id="KW-0732">Signal</keyword>
<comment type="subcellular location">
    <subcellularLocation>
        <location evidence="1 10">Cell outer membrane</location>
        <topology evidence="1 10">Multi-pass membrane protein</topology>
    </subcellularLocation>
</comment>
<evidence type="ECO:0000256" key="4">
    <source>
        <dbReference type="ARBA" id="ARBA00022692"/>
    </source>
</evidence>
<accession>M3AFC4</accession>
<keyword evidence="7 10" id="KW-0472">Membrane</keyword>
<dbReference type="PANTHER" id="PTHR30069">
    <property type="entry name" value="TONB-DEPENDENT OUTER MEMBRANE RECEPTOR"/>
    <property type="match status" value="1"/>
</dbReference>
<comment type="caution">
    <text evidence="15">The sequence shown here is derived from an EMBL/GenBank/DDBJ whole genome shotgun (WGS) entry which is preliminary data.</text>
</comment>
<dbReference type="InterPro" id="IPR039426">
    <property type="entry name" value="TonB-dep_rcpt-like"/>
</dbReference>
<evidence type="ECO:0000256" key="1">
    <source>
        <dbReference type="ARBA" id="ARBA00004571"/>
    </source>
</evidence>
<gene>
    <name evidence="15" type="ORF">H261_02741</name>
</gene>
<keyword evidence="6 11" id="KW-0798">TonB box</keyword>
<evidence type="ECO:0000259" key="14">
    <source>
        <dbReference type="Pfam" id="PF07715"/>
    </source>
</evidence>
<dbReference type="Pfam" id="PF00593">
    <property type="entry name" value="TonB_dep_Rec_b-barrel"/>
    <property type="match status" value="1"/>
</dbReference>
<evidence type="ECO:0000256" key="6">
    <source>
        <dbReference type="ARBA" id="ARBA00023077"/>
    </source>
</evidence>
<dbReference type="eggNOG" id="COG4771">
    <property type="taxonomic scope" value="Bacteria"/>
</dbReference>
<dbReference type="InterPro" id="IPR037066">
    <property type="entry name" value="Plug_dom_sf"/>
</dbReference>
<dbReference type="PANTHER" id="PTHR30069:SF29">
    <property type="entry name" value="HEMOGLOBIN AND HEMOGLOBIN-HAPTOGLOBIN-BINDING PROTEIN 1-RELATED"/>
    <property type="match status" value="1"/>
</dbReference>
<keyword evidence="8 15" id="KW-0675">Receptor</keyword>
<proteinExistence type="inferred from homology"/>
<evidence type="ECO:0000256" key="2">
    <source>
        <dbReference type="ARBA" id="ARBA00022448"/>
    </source>
</evidence>
<dbReference type="GO" id="GO:0044718">
    <property type="term" value="P:siderophore transmembrane transport"/>
    <property type="evidence" value="ECO:0007669"/>
    <property type="project" value="TreeGrafter"/>
</dbReference>
<keyword evidence="9 10" id="KW-0998">Cell outer membrane</keyword>
<dbReference type="InterPro" id="IPR012910">
    <property type="entry name" value="Plug_dom"/>
</dbReference>
<dbReference type="InterPro" id="IPR036942">
    <property type="entry name" value="Beta-barrel_TonB_sf"/>
</dbReference>
<dbReference type="Gene3D" id="2.170.130.10">
    <property type="entry name" value="TonB-dependent receptor, plug domain"/>
    <property type="match status" value="1"/>
</dbReference>
<dbReference type="Gene3D" id="2.40.170.20">
    <property type="entry name" value="TonB-dependent receptor, beta-barrel domain"/>
    <property type="match status" value="1"/>
</dbReference>